<feature type="region of interest" description="Disordered" evidence="7">
    <location>
        <begin position="298"/>
        <end position="339"/>
    </location>
</feature>
<dbReference type="SMART" id="SM00575">
    <property type="entry name" value="ZnF_PMZ"/>
    <property type="match status" value="1"/>
</dbReference>
<dbReference type="PANTHER" id="PTHR31669:SF282">
    <property type="entry name" value="PROTEIN FAR1-RELATED SEQUENCE"/>
    <property type="match status" value="1"/>
</dbReference>
<comment type="similarity">
    <text evidence="1 6">Belongs to the FHY3/FAR1 family.</text>
</comment>
<dbReference type="InterPro" id="IPR006564">
    <property type="entry name" value="Znf_PMZ"/>
</dbReference>
<reference evidence="9 10" key="1">
    <citation type="submission" date="2024-01" db="EMBL/GenBank/DDBJ databases">
        <title>A telomere-to-telomere, gap-free genome of sweet tea (Lithocarpus litseifolius).</title>
        <authorList>
            <person name="Zhou J."/>
        </authorList>
    </citation>
    <scope>NUCLEOTIDE SEQUENCE [LARGE SCALE GENOMIC DNA]</scope>
    <source>
        <strain evidence="9">Zhou-2022a</strain>
        <tissue evidence="9">Leaf</tissue>
    </source>
</reference>
<dbReference type="GO" id="GO:0006355">
    <property type="term" value="P:regulation of DNA-templated transcription"/>
    <property type="evidence" value="ECO:0007669"/>
    <property type="project" value="UniProtKB-UniRule"/>
</dbReference>
<dbReference type="Proteomes" id="UP001459277">
    <property type="component" value="Unassembled WGS sequence"/>
</dbReference>
<evidence type="ECO:0000313" key="10">
    <source>
        <dbReference type="Proteomes" id="UP001459277"/>
    </source>
</evidence>
<protein>
    <recommendedName>
        <fullName evidence="6">Protein FAR1-RELATED SEQUENCE</fullName>
    </recommendedName>
</protein>
<dbReference type="PANTHER" id="PTHR31669">
    <property type="entry name" value="PROTEIN FAR1-RELATED SEQUENCE 10-RELATED"/>
    <property type="match status" value="1"/>
</dbReference>
<dbReference type="PROSITE" id="PS50966">
    <property type="entry name" value="ZF_SWIM"/>
    <property type="match status" value="1"/>
</dbReference>
<dbReference type="InterPro" id="IPR007527">
    <property type="entry name" value="Znf_SWIM"/>
</dbReference>
<comment type="function">
    <text evidence="6">Putative transcription activator involved in regulating light control of development.</text>
</comment>
<dbReference type="GO" id="GO:0008270">
    <property type="term" value="F:zinc ion binding"/>
    <property type="evidence" value="ECO:0007669"/>
    <property type="project" value="UniProtKB-UniRule"/>
</dbReference>
<name>A0AAW2E1P1_9ROSI</name>
<keyword evidence="4 6" id="KW-0862">Zinc</keyword>
<organism evidence="9 10">
    <name type="scientific">Lithocarpus litseifolius</name>
    <dbReference type="NCBI Taxonomy" id="425828"/>
    <lineage>
        <taxon>Eukaryota</taxon>
        <taxon>Viridiplantae</taxon>
        <taxon>Streptophyta</taxon>
        <taxon>Embryophyta</taxon>
        <taxon>Tracheophyta</taxon>
        <taxon>Spermatophyta</taxon>
        <taxon>Magnoliopsida</taxon>
        <taxon>eudicotyledons</taxon>
        <taxon>Gunneridae</taxon>
        <taxon>Pentapetalae</taxon>
        <taxon>rosids</taxon>
        <taxon>fabids</taxon>
        <taxon>Fagales</taxon>
        <taxon>Fagaceae</taxon>
        <taxon>Lithocarpus</taxon>
    </lineage>
</organism>
<feature type="compositionally biased region" description="Polar residues" evidence="7">
    <location>
        <begin position="327"/>
        <end position="336"/>
    </location>
</feature>
<proteinExistence type="inferred from homology"/>
<keyword evidence="6" id="KW-0539">Nucleus</keyword>
<gene>
    <name evidence="9" type="ORF">SO802_004011</name>
</gene>
<feature type="domain" description="SWIM-type" evidence="8">
    <location>
        <begin position="124"/>
        <end position="171"/>
    </location>
</feature>
<evidence type="ECO:0000256" key="5">
    <source>
        <dbReference type="PROSITE-ProRule" id="PRU00325"/>
    </source>
</evidence>
<evidence type="ECO:0000256" key="1">
    <source>
        <dbReference type="ARBA" id="ARBA00005889"/>
    </source>
</evidence>
<comment type="subcellular location">
    <subcellularLocation>
        <location evidence="6">Nucleus</location>
    </subcellularLocation>
</comment>
<keyword evidence="2 6" id="KW-0479">Metal-binding</keyword>
<dbReference type="GO" id="GO:0005634">
    <property type="term" value="C:nucleus"/>
    <property type="evidence" value="ECO:0007669"/>
    <property type="project" value="UniProtKB-SubCell"/>
</dbReference>
<dbReference type="Pfam" id="PF04434">
    <property type="entry name" value="SWIM"/>
    <property type="match status" value="1"/>
</dbReference>
<evidence type="ECO:0000256" key="7">
    <source>
        <dbReference type="SAM" id="MobiDB-lite"/>
    </source>
</evidence>
<dbReference type="InterPro" id="IPR031052">
    <property type="entry name" value="FHY3/FAR1"/>
</dbReference>
<evidence type="ECO:0000256" key="3">
    <source>
        <dbReference type="ARBA" id="ARBA00022771"/>
    </source>
</evidence>
<evidence type="ECO:0000256" key="4">
    <source>
        <dbReference type="ARBA" id="ARBA00022833"/>
    </source>
</evidence>
<evidence type="ECO:0000313" key="9">
    <source>
        <dbReference type="EMBL" id="KAL0016942.1"/>
    </source>
</evidence>
<accession>A0AAW2E1P1</accession>
<keyword evidence="10" id="KW-1185">Reference proteome</keyword>
<keyword evidence="3 5" id="KW-0863">Zinc-finger</keyword>
<evidence type="ECO:0000256" key="6">
    <source>
        <dbReference type="RuleBase" id="RU367018"/>
    </source>
</evidence>
<dbReference type="EMBL" id="JAZDWU010000001">
    <property type="protein sequence ID" value="KAL0016942.1"/>
    <property type="molecule type" value="Genomic_DNA"/>
</dbReference>
<evidence type="ECO:0000256" key="2">
    <source>
        <dbReference type="ARBA" id="ARBA00022723"/>
    </source>
</evidence>
<sequence>MIYKIRHKWSTAFTKDNFIAEFKASSRSESTNHVLNNIADTTISLTNFVIKYEGVLAGIRSSEFNEDFQCKQGAPQRAVKKSGILGHAAQVNTCKIFRLFKYEFLNSLAIEWKQVDCQDTIDVFKVKEEDSERIRIVHFDHFNSNISCSCKKFESLGILCCHALRVFNLKNFTQIPSQYILKRWTKEAKKGMMAYEQDNHSSGNAKEAKIVWRNSMLRIANTIISKSQGDDSLKSICQKISLGLDEKNERESSKLGSNANLEENEVVEHNTADKMLGLSNHLSVLNLPCVRSKGLRKDRLKGHFEKRKAKSSKDASSSRKAKKQVSKENSNVSFGGTYNPAIFQPPNPYSHLGFTSDNAHGQSYMSWTNHSQLSVTAVTANPTA</sequence>
<evidence type="ECO:0000259" key="8">
    <source>
        <dbReference type="PROSITE" id="PS50966"/>
    </source>
</evidence>
<comment type="caution">
    <text evidence="9">The sequence shown here is derived from an EMBL/GenBank/DDBJ whole genome shotgun (WGS) entry which is preliminary data.</text>
</comment>
<dbReference type="AlphaFoldDB" id="A0AAW2E1P1"/>